<dbReference type="SUPFAM" id="SSF52777">
    <property type="entry name" value="CoA-dependent acyltransferases"/>
    <property type="match status" value="1"/>
</dbReference>
<organism evidence="12 13">
    <name type="scientific">Enterococcus raffinosus</name>
    <dbReference type="NCBI Taxonomy" id="71452"/>
    <lineage>
        <taxon>Bacteria</taxon>
        <taxon>Bacillati</taxon>
        <taxon>Bacillota</taxon>
        <taxon>Bacilli</taxon>
        <taxon>Lactobacillales</taxon>
        <taxon>Enterococcaceae</taxon>
        <taxon>Enterococcus</taxon>
    </lineage>
</organism>
<dbReference type="PANTHER" id="PTHR38474:SF2">
    <property type="entry name" value="CHLORAMPHENICOL ACETYLTRANSFERASE"/>
    <property type="match status" value="1"/>
</dbReference>
<protein>
    <recommendedName>
        <fullName evidence="5 10">Chloramphenicol acetyltransferase</fullName>
        <ecNumber evidence="4 10">2.3.1.28</ecNumber>
    </recommendedName>
</protein>
<accession>A0AAW8SY90</accession>
<evidence type="ECO:0000256" key="7">
    <source>
        <dbReference type="ARBA" id="ARBA00023251"/>
    </source>
</evidence>
<dbReference type="EC" id="2.3.1.28" evidence="4 10"/>
<evidence type="ECO:0000256" key="6">
    <source>
        <dbReference type="ARBA" id="ARBA00022679"/>
    </source>
</evidence>
<dbReference type="GO" id="GO:0008811">
    <property type="term" value="F:chloramphenicol O-acetyltransferase activity"/>
    <property type="evidence" value="ECO:0007669"/>
    <property type="project" value="UniProtKB-EC"/>
</dbReference>
<evidence type="ECO:0000256" key="3">
    <source>
        <dbReference type="ARBA" id="ARBA00011233"/>
    </source>
</evidence>
<comment type="similarity">
    <text evidence="2 11">Belongs to the chloramphenicol acetyltransferase family.</text>
</comment>
<dbReference type="AlphaFoldDB" id="A0AAW8SY90"/>
<dbReference type="PANTHER" id="PTHR38474">
    <property type="entry name" value="SLR0299 PROTEIN"/>
    <property type="match status" value="1"/>
</dbReference>
<evidence type="ECO:0000256" key="4">
    <source>
        <dbReference type="ARBA" id="ARBA00013235"/>
    </source>
</evidence>
<dbReference type="Pfam" id="PF00302">
    <property type="entry name" value="CAT"/>
    <property type="match status" value="1"/>
</dbReference>
<dbReference type="InterPro" id="IPR023213">
    <property type="entry name" value="CAT-like_dom_sf"/>
</dbReference>
<evidence type="ECO:0000256" key="2">
    <source>
        <dbReference type="ARBA" id="ARBA00010571"/>
    </source>
</evidence>
<comment type="caution">
    <text evidence="12">The sequence shown here is derived from an EMBL/GenBank/DDBJ whole genome shotgun (WGS) entry which is preliminary data.</text>
</comment>
<evidence type="ECO:0000313" key="13">
    <source>
        <dbReference type="Proteomes" id="UP001249240"/>
    </source>
</evidence>
<dbReference type="GO" id="GO:0046677">
    <property type="term" value="P:response to antibiotic"/>
    <property type="evidence" value="ECO:0007669"/>
    <property type="project" value="UniProtKB-KW"/>
</dbReference>
<dbReference type="Gene3D" id="3.30.559.10">
    <property type="entry name" value="Chloramphenicol acetyltransferase-like domain"/>
    <property type="match status" value="1"/>
</dbReference>
<dbReference type="PROSITE" id="PS00100">
    <property type="entry name" value="CAT"/>
    <property type="match status" value="1"/>
</dbReference>
<keyword evidence="6 10" id="KW-0808">Transferase</keyword>
<dbReference type="NCBIfam" id="NF000491">
    <property type="entry name" value="chloram_CatA"/>
    <property type="match status" value="1"/>
</dbReference>
<dbReference type="InterPro" id="IPR018372">
    <property type="entry name" value="Chloramphenicol_AcTrfase_AS"/>
</dbReference>
<dbReference type="EMBL" id="JARPXM010000021">
    <property type="protein sequence ID" value="MDT2539780.1"/>
    <property type="molecule type" value="Genomic_DNA"/>
</dbReference>
<proteinExistence type="inferred from homology"/>
<keyword evidence="8 10" id="KW-0012">Acyltransferase</keyword>
<evidence type="ECO:0000313" key="12">
    <source>
        <dbReference type="EMBL" id="MDT2539780.1"/>
    </source>
</evidence>
<reference evidence="12" key="1">
    <citation type="submission" date="2023-03" db="EMBL/GenBank/DDBJ databases">
        <authorList>
            <person name="Shen W."/>
            <person name="Cai J."/>
        </authorList>
    </citation>
    <scope>NUCLEOTIDE SEQUENCE</scope>
    <source>
        <strain evidence="12">B646-2</strain>
    </source>
</reference>
<dbReference type="PIRSF" id="PIRSF000440">
    <property type="entry name" value="CAT"/>
    <property type="match status" value="1"/>
</dbReference>
<evidence type="ECO:0000256" key="1">
    <source>
        <dbReference type="ARBA" id="ARBA00002150"/>
    </source>
</evidence>
<evidence type="ECO:0000256" key="10">
    <source>
        <dbReference type="RuleBase" id="RU000503"/>
    </source>
</evidence>
<comment type="subunit">
    <text evidence="3">Homotrimer.</text>
</comment>
<evidence type="ECO:0000256" key="8">
    <source>
        <dbReference type="ARBA" id="ARBA00023315"/>
    </source>
</evidence>
<feature type="active site" description="Proton acceptor" evidence="9">
    <location>
        <position position="188"/>
    </location>
</feature>
<sequence>MFNIINVEKWNRAEVFHHYLAQQTTFSLTKEIDITLLHVYLKKKEHSFYVGFIYLMTAIANQEIHFRMSFNSQGQLGYWDKLSPLYTIFDKETHQFSTLATEYSPDFGTFKQRYLADLAAFSNTGKLFPQKSIPENVINLSMIPWTSFTGFNLNVNNGGNYLLPIVTAGKFIPRENKLFLPVSLQVHHAVCDGYHAAQFLNRFEEMAALPQKYFEE</sequence>
<comment type="function">
    <text evidence="1 10">This enzyme is an effector of chloramphenicol resistance in bacteria.</text>
</comment>
<dbReference type="SMART" id="SM01059">
    <property type="entry name" value="CAT"/>
    <property type="match status" value="1"/>
</dbReference>
<evidence type="ECO:0000256" key="9">
    <source>
        <dbReference type="PIRSR" id="PIRSR000440-1"/>
    </source>
</evidence>
<gene>
    <name evidence="12" type="primary">catA</name>
    <name evidence="12" type="ORF">P7D78_16725</name>
</gene>
<comment type="catalytic activity">
    <reaction evidence="10">
        <text>chloramphenicol + acetyl-CoA = chloramphenicol 3-acetate + CoA</text>
        <dbReference type="Rhea" id="RHEA:18421"/>
        <dbReference type="ChEBI" id="CHEBI:16730"/>
        <dbReference type="ChEBI" id="CHEBI:17698"/>
        <dbReference type="ChEBI" id="CHEBI:57287"/>
        <dbReference type="ChEBI" id="CHEBI:57288"/>
        <dbReference type="EC" id="2.3.1.28"/>
    </reaction>
</comment>
<evidence type="ECO:0000256" key="5">
    <source>
        <dbReference type="ARBA" id="ARBA00020291"/>
    </source>
</evidence>
<name>A0AAW8SY90_9ENTE</name>
<evidence type="ECO:0000256" key="11">
    <source>
        <dbReference type="RuleBase" id="RU004156"/>
    </source>
</evidence>
<dbReference type="Proteomes" id="UP001249240">
    <property type="component" value="Unassembled WGS sequence"/>
</dbReference>
<keyword evidence="7 10" id="KW-0046">Antibiotic resistance</keyword>
<dbReference type="RefSeq" id="WP_010745445.1">
    <property type="nucleotide sequence ID" value="NZ_BAAAXM010000062.1"/>
</dbReference>
<dbReference type="InterPro" id="IPR001707">
    <property type="entry name" value="Cmp_AcTrfase"/>
</dbReference>